<proteinExistence type="predicted"/>
<sequence>MWSLIFYGWITLPIGAFLGWFFTKYKKPILMHEFYNT</sequence>
<dbReference type="Proteomes" id="UP000015442">
    <property type="component" value="Unassembled WGS sequence"/>
</dbReference>
<reference evidence="2 3" key="1">
    <citation type="submission" date="2013-05" db="EMBL/GenBank/DDBJ databases">
        <authorList>
            <person name="Harkins D.M."/>
            <person name="Durkin A.S."/>
            <person name="Brinkac L.M."/>
            <person name="Haft D.H."/>
            <person name="Selengut J.D."/>
            <person name="Sanka R."/>
            <person name="DePew J."/>
            <person name="Purushe J."/>
            <person name="Hartskeerl R.A."/>
            <person name="Ahmed A."/>
            <person name="van der Linden H."/>
            <person name="Goris M.G.A."/>
            <person name="Vinetz J.M."/>
            <person name="Sutton G.G."/>
            <person name="Nierman W.C."/>
            <person name="Fouts D.E."/>
        </authorList>
    </citation>
    <scope>NUCLEOTIDE SEQUENCE [LARGE SCALE GENOMIC DNA]</scope>
    <source>
        <strain evidence="2 3">CZ214</strain>
    </source>
</reference>
<keyword evidence="1" id="KW-0812">Transmembrane</keyword>
<keyword evidence="1" id="KW-1133">Transmembrane helix</keyword>
<dbReference type="AlphaFoldDB" id="T0FLR6"/>
<evidence type="ECO:0000313" key="2">
    <source>
        <dbReference type="EMBL" id="EQA70490.1"/>
    </source>
</evidence>
<feature type="transmembrane region" description="Helical" evidence="1">
    <location>
        <begin position="6"/>
        <end position="23"/>
    </location>
</feature>
<protein>
    <submittedName>
        <fullName evidence="2">Uncharacterized protein</fullName>
    </submittedName>
</protein>
<dbReference type="EMBL" id="AKWY02000027">
    <property type="protein sequence ID" value="EQA70490.1"/>
    <property type="molecule type" value="Genomic_DNA"/>
</dbReference>
<name>T0FLR6_9LEPT</name>
<accession>T0FLR6</accession>
<evidence type="ECO:0000313" key="3">
    <source>
        <dbReference type="Proteomes" id="UP000015442"/>
    </source>
</evidence>
<keyword evidence="1" id="KW-0472">Membrane</keyword>
<organism evidence="2 3">
    <name type="scientific">Leptospira noguchii serovar Panama str. CZ214</name>
    <dbReference type="NCBI Taxonomy" id="1001595"/>
    <lineage>
        <taxon>Bacteria</taxon>
        <taxon>Pseudomonadati</taxon>
        <taxon>Spirochaetota</taxon>
        <taxon>Spirochaetia</taxon>
        <taxon>Leptospirales</taxon>
        <taxon>Leptospiraceae</taxon>
        <taxon>Leptospira</taxon>
    </lineage>
</organism>
<comment type="caution">
    <text evidence="2">The sequence shown here is derived from an EMBL/GenBank/DDBJ whole genome shotgun (WGS) entry which is preliminary data.</text>
</comment>
<gene>
    <name evidence="2" type="ORF">LEP1GSC059_0169</name>
</gene>
<evidence type="ECO:0000256" key="1">
    <source>
        <dbReference type="SAM" id="Phobius"/>
    </source>
</evidence>